<sequence length="624" mass="70827">MRIRRGKEEKMNICRKKRIGKFEDITHGGRGQVQSEGTMRAGTVVVLALICCYGETAPAGSTESSNIKVGAKEREYGLCEHQSAALELNRSLELGRVSHPRPEVYSLRVESDIRFRYARTVISSKIANPSNKSQEVTFSAVLPETAFISEFLLEVEGKVYKAYVKEKEEAKREYTEAVNRGDTAAHVAIDPRDSNRFTVSVNVEPQKKVTFNLTYEELLSRKLGTYKHVINLDPGQIVRDLSVEVRINESADITTLNVPALRTSNEIDTDPSAGATNPLVTKERPTPQSAVVRFAPTPDQQRDLASDGIKGHLVVEYDVSRTGHPMQVLLSRVNRIRDDEMIFGRLSTMARNTLTMADRIKIITLMEQNMRQVDVANILHVNQSIVSRLWRKFQETQSIADRPREGRPRKTTPGQDRYVRLSARRNPIASAATLRHDLREATVLLPLKTPALHPHHRGARAKWARAHENWTRDQWTRTLFSDEVRMGLHPDNNSIRVWRQTGERNHPSMTVERHQQFGGSILFWAGVMFGRRTPLVSIEGNMTAAVYENNILQPIVSGFAETVGEGFTLQDDSARPHRAHSVQWYLVEHGIQRMDWPACSPDMNCIEHAWSFLRRAISNRPHHH</sequence>
<evidence type="ECO:0000259" key="4">
    <source>
        <dbReference type="PROSITE" id="PS51468"/>
    </source>
</evidence>
<protein>
    <recommendedName>
        <fullName evidence="4">VIT domain-containing protein</fullName>
    </recommendedName>
</protein>
<feature type="region of interest" description="Disordered" evidence="3">
    <location>
        <begin position="264"/>
        <end position="287"/>
    </location>
</feature>
<dbReference type="InterPro" id="IPR013694">
    <property type="entry name" value="VIT"/>
</dbReference>
<evidence type="ECO:0000313" key="5">
    <source>
        <dbReference type="EMBL" id="KAJ4437657.1"/>
    </source>
</evidence>
<dbReference type="Pfam" id="PF00292">
    <property type="entry name" value="PAX"/>
    <property type="match status" value="1"/>
</dbReference>
<keyword evidence="2" id="KW-0563">Paired box</keyword>
<accession>A0ABQ8SVH0</accession>
<dbReference type="Gene3D" id="1.10.10.10">
    <property type="entry name" value="Winged helix-like DNA-binding domain superfamily/Winged helix DNA-binding domain"/>
    <property type="match status" value="1"/>
</dbReference>
<name>A0ABQ8SVH0_PERAM</name>
<dbReference type="SUPFAM" id="SSF46689">
    <property type="entry name" value="Homeodomain-like"/>
    <property type="match status" value="1"/>
</dbReference>
<dbReference type="PANTHER" id="PTHR10338:SF108">
    <property type="entry name" value="INTER-ALPHA-TRYPSIN INHIBITOR HEAVY CHAIN H4-LIKE PROTEIN"/>
    <property type="match status" value="1"/>
</dbReference>
<keyword evidence="6" id="KW-1185">Reference proteome</keyword>
<evidence type="ECO:0000256" key="1">
    <source>
        <dbReference type="ARBA" id="ARBA00004123"/>
    </source>
</evidence>
<comment type="subcellular location">
    <subcellularLocation>
        <location evidence="1">Nucleus</location>
    </subcellularLocation>
</comment>
<dbReference type="InterPro" id="IPR036388">
    <property type="entry name" value="WH-like_DNA-bd_sf"/>
</dbReference>
<dbReference type="PROSITE" id="PS51468">
    <property type="entry name" value="VIT"/>
    <property type="match status" value="1"/>
</dbReference>
<evidence type="ECO:0000256" key="2">
    <source>
        <dbReference type="ARBA" id="ARBA00022724"/>
    </source>
</evidence>
<evidence type="ECO:0000256" key="3">
    <source>
        <dbReference type="SAM" id="MobiDB-lite"/>
    </source>
</evidence>
<dbReference type="SMART" id="SM00609">
    <property type="entry name" value="VIT"/>
    <property type="match status" value="1"/>
</dbReference>
<dbReference type="InterPro" id="IPR009057">
    <property type="entry name" value="Homeodomain-like_sf"/>
</dbReference>
<dbReference type="Pfam" id="PF13358">
    <property type="entry name" value="DDE_3"/>
    <property type="match status" value="1"/>
</dbReference>
<evidence type="ECO:0000313" key="6">
    <source>
        <dbReference type="Proteomes" id="UP001148838"/>
    </source>
</evidence>
<comment type="caution">
    <text evidence="5">The sequence shown here is derived from an EMBL/GenBank/DDBJ whole genome shotgun (WGS) entry which is preliminary data.</text>
</comment>
<organism evidence="5 6">
    <name type="scientific">Periplaneta americana</name>
    <name type="common">American cockroach</name>
    <name type="synonym">Blatta americana</name>
    <dbReference type="NCBI Taxonomy" id="6978"/>
    <lineage>
        <taxon>Eukaryota</taxon>
        <taxon>Metazoa</taxon>
        <taxon>Ecdysozoa</taxon>
        <taxon>Arthropoda</taxon>
        <taxon>Hexapoda</taxon>
        <taxon>Insecta</taxon>
        <taxon>Pterygota</taxon>
        <taxon>Neoptera</taxon>
        <taxon>Polyneoptera</taxon>
        <taxon>Dictyoptera</taxon>
        <taxon>Blattodea</taxon>
        <taxon>Blattoidea</taxon>
        <taxon>Blattidae</taxon>
        <taxon>Blattinae</taxon>
        <taxon>Periplaneta</taxon>
    </lineage>
</organism>
<dbReference type="InterPro" id="IPR050934">
    <property type="entry name" value="ITIH"/>
</dbReference>
<proteinExistence type="predicted"/>
<dbReference type="Pfam" id="PF08487">
    <property type="entry name" value="VIT"/>
    <property type="match status" value="1"/>
</dbReference>
<dbReference type="PANTHER" id="PTHR10338">
    <property type="entry name" value="INTER-ALPHA-TRYPSIN INHIBITOR HEAVY CHAIN FAMILY MEMBER"/>
    <property type="match status" value="1"/>
</dbReference>
<dbReference type="SMART" id="SM00351">
    <property type="entry name" value="PAX"/>
    <property type="match status" value="1"/>
</dbReference>
<dbReference type="EMBL" id="JAJSOF020000021">
    <property type="protein sequence ID" value="KAJ4437657.1"/>
    <property type="molecule type" value="Genomic_DNA"/>
</dbReference>
<reference evidence="5 6" key="1">
    <citation type="journal article" date="2022" name="Allergy">
        <title>Genome assembly and annotation of Periplaneta americana reveal a comprehensive cockroach allergen profile.</title>
        <authorList>
            <person name="Wang L."/>
            <person name="Xiong Q."/>
            <person name="Saelim N."/>
            <person name="Wang L."/>
            <person name="Nong W."/>
            <person name="Wan A.T."/>
            <person name="Shi M."/>
            <person name="Liu X."/>
            <person name="Cao Q."/>
            <person name="Hui J.H.L."/>
            <person name="Sookrung N."/>
            <person name="Leung T.F."/>
            <person name="Tungtrongchitr A."/>
            <person name="Tsui S.K.W."/>
        </authorList>
    </citation>
    <scope>NUCLEOTIDE SEQUENCE [LARGE SCALE GENOMIC DNA]</scope>
    <source>
        <strain evidence="5">PWHHKU_190912</strain>
    </source>
</reference>
<feature type="domain" description="VIT" evidence="4">
    <location>
        <begin position="88"/>
        <end position="217"/>
    </location>
</feature>
<dbReference type="InterPro" id="IPR036397">
    <property type="entry name" value="RNaseH_sf"/>
</dbReference>
<dbReference type="Proteomes" id="UP001148838">
    <property type="component" value="Unassembled WGS sequence"/>
</dbReference>
<dbReference type="Gene3D" id="3.30.420.10">
    <property type="entry name" value="Ribonuclease H-like superfamily/Ribonuclease H"/>
    <property type="match status" value="1"/>
</dbReference>
<dbReference type="InterPro" id="IPR001523">
    <property type="entry name" value="Paired_dom"/>
</dbReference>
<dbReference type="InterPro" id="IPR038717">
    <property type="entry name" value="Tc1-like_DDE_dom"/>
</dbReference>
<gene>
    <name evidence="5" type="ORF">ANN_17802</name>
</gene>